<dbReference type="RefSeq" id="WP_015232089.1">
    <property type="nucleotide sequence ID" value="NC_019791.1"/>
</dbReference>
<dbReference type="OrthoDB" id="14842at2157"/>
<dbReference type="GeneID" id="14211682"/>
<organism evidence="1 2">
    <name type="scientific">Caldisphaera lagunensis (strain DSM 15908 / JCM 11604 / ANMR 0165 / IC-154)</name>
    <dbReference type="NCBI Taxonomy" id="1056495"/>
    <lineage>
        <taxon>Archaea</taxon>
        <taxon>Thermoproteota</taxon>
        <taxon>Thermoprotei</taxon>
        <taxon>Acidilobales</taxon>
        <taxon>Caldisphaeraceae</taxon>
        <taxon>Caldisphaera</taxon>
    </lineage>
</organism>
<dbReference type="HOGENOM" id="CLU_2730123_0_0_2"/>
<dbReference type="eggNOG" id="arCOG04059">
    <property type="taxonomic scope" value="Archaea"/>
</dbReference>
<sequence>MSSENIIKVGGKQIEINDEVLLKVRKYVNTEMNLDELSKELGLDGWEEAYEFIKKIPAWMLRKYSKSLNKK</sequence>
<dbReference type="Proteomes" id="UP000010469">
    <property type="component" value="Chromosome"/>
</dbReference>
<name>L0A8N0_CALLD</name>
<dbReference type="AlphaFoldDB" id="L0A8N0"/>
<evidence type="ECO:0000313" key="1">
    <source>
        <dbReference type="EMBL" id="AFZ70191.1"/>
    </source>
</evidence>
<proteinExistence type="predicted"/>
<dbReference type="KEGG" id="clg:Calag_0422"/>
<dbReference type="EMBL" id="CP003378">
    <property type="protein sequence ID" value="AFZ70191.1"/>
    <property type="molecule type" value="Genomic_DNA"/>
</dbReference>
<accession>L0A8N0</accession>
<gene>
    <name evidence="1" type="ordered locus">Calag_0422</name>
</gene>
<evidence type="ECO:0000313" key="2">
    <source>
        <dbReference type="Proteomes" id="UP000010469"/>
    </source>
</evidence>
<reference evidence="2" key="1">
    <citation type="submission" date="2012-03" db="EMBL/GenBank/DDBJ databases">
        <title>Complete genome of Caldisphaera lagunensis DSM 15908.</title>
        <authorList>
            <person name="Lucas S."/>
            <person name="Copeland A."/>
            <person name="Lapidus A."/>
            <person name="Glavina del Rio T."/>
            <person name="Dalin E."/>
            <person name="Tice H."/>
            <person name="Bruce D."/>
            <person name="Goodwin L."/>
            <person name="Pitluck S."/>
            <person name="Peters L."/>
            <person name="Mikhailova N."/>
            <person name="Teshima H."/>
            <person name="Kyrpides N."/>
            <person name="Mavromatis K."/>
            <person name="Ivanova N."/>
            <person name="Brettin T."/>
            <person name="Detter J.C."/>
            <person name="Han C."/>
            <person name="Larimer F."/>
            <person name="Land M."/>
            <person name="Hauser L."/>
            <person name="Markowitz V."/>
            <person name="Cheng J.-F."/>
            <person name="Hugenholtz P."/>
            <person name="Woyke T."/>
            <person name="Wu D."/>
            <person name="Spring S."/>
            <person name="Schroeder M."/>
            <person name="Brambilla E."/>
            <person name="Klenk H.-P."/>
            <person name="Eisen J.A."/>
        </authorList>
    </citation>
    <scope>NUCLEOTIDE SEQUENCE [LARGE SCALE GENOMIC DNA]</scope>
    <source>
        <strain evidence="2">DSM 15908 / JCM 11604 / IC-154</strain>
    </source>
</reference>
<protein>
    <submittedName>
        <fullName evidence="1">Uncharacterized protein</fullName>
    </submittedName>
</protein>
<keyword evidence="2" id="KW-1185">Reference proteome</keyword>
<dbReference type="InParanoid" id="L0A8N0"/>